<dbReference type="InterPro" id="IPR002767">
    <property type="entry name" value="Thiamine_BP"/>
</dbReference>
<dbReference type="Pfam" id="PF01910">
    <property type="entry name" value="Thiamine_BP"/>
    <property type="match status" value="1"/>
</dbReference>
<comment type="similarity">
    <text evidence="1">Belongs to the UPF0045 family.</text>
</comment>
<feature type="region of interest" description="Disordered" evidence="2">
    <location>
        <begin position="82"/>
        <end position="106"/>
    </location>
</feature>
<dbReference type="InterPro" id="IPR029756">
    <property type="entry name" value="MTH1187/YkoF-like"/>
</dbReference>
<evidence type="ECO:0000256" key="2">
    <source>
        <dbReference type="SAM" id="MobiDB-lite"/>
    </source>
</evidence>
<protein>
    <submittedName>
        <fullName evidence="4">MTH1187 family thiamine-binding protein</fullName>
    </submittedName>
</protein>
<accession>A0ABU1G222</accession>
<evidence type="ECO:0000259" key="3">
    <source>
        <dbReference type="Pfam" id="PF01910"/>
    </source>
</evidence>
<dbReference type="EMBL" id="JARWAK010000007">
    <property type="protein sequence ID" value="MDR5866981.1"/>
    <property type="molecule type" value="Genomic_DNA"/>
</dbReference>
<sequence length="106" mass="11564">MNVIVDLCVVPMGVGVSVSPQVAACQRVIEASGLSHRMHAYGTNLEGPWDEVMAVVKRCHEVVHEMGAPRITSTLKLGTRVDRDQSMDDKVASVERLLDPGREPEV</sequence>
<proteinExistence type="inferred from homology"/>
<dbReference type="Gene3D" id="3.30.70.930">
    <property type="match status" value="1"/>
</dbReference>
<comment type="caution">
    <text evidence="4">The sequence shown here is derived from an EMBL/GenBank/DDBJ whole genome shotgun (WGS) entry which is preliminary data.</text>
</comment>
<dbReference type="PANTHER" id="PTHR33777">
    <property type="entry name" value="UPF0045 PROTEIN ECM15"/>
    <property type="match status" value="1"/>
</dbReference>
<feature type="domain" description="Thiamine-binding protein" evidence="3">
    <location>
        <begin position="5"/>
        <end position="95"/>
    </location>
</feature>
<dbReference type="RefSeq" id="WP_309652580.1">
    <property type="nucleotide sequence ID" value="NZ_JARWAK010000007.1"/>
</dbReference>
<dbReference type="InterPro" id="IPR051614">
    <property type="entry name" value="UPF0045_domain"/>
</dbReference>
<organism evidence="4 5">
    <name type="scientific">Halomonas koreensis</name>
    <dbReference type="NCBI Taxonomy" id="245385"/>
    <lineage>
        <taxon>Bacteria</taxon>
        <taxon>Pseudomonadati</taxon>
        <taxon>Pseudomonadota</taxon>
        <taxon>Gammaproteobacteria</taxon>
        <taxon>Oceanospirillales</taxon>
        <taxon>Halomonadaceae</taxon>
        <taxon>Halomonas</taxon>
    </lineage>
</organism>
<dbReference type="Proteomes" id="UP001264519">
    <property type="component" value="Unassembled WGS sequence"/>
</dbReference>
<evidence type="ECO:0000313" key="5">
    <source>
        <dbReference type="Proteomes" id="UP001264519"/>
    </source>
</evidence>
<dbReference type="PANTHER" id="PTHR33777:SF1">
    <property type="entry name" value="UPF0045 PROTEIN ECM15"/>
    <property type="match status" value="1"/>
</dbReference>
<reference evidence="4 5" key="1">
    <citation type="submission" date="2023-04" db="EMBL/GenBank/DDBJ databases">
        <title>A long-awaited taxogenomic arrangement of the family Halomonadaceae.</title>
        <authorList>
            <person name="De La Haba R."/>
            <person name="Chuvochina M."/>
            <person name="Wittouck S."/>
            <person name="Arahal D.R."/>
            <person name="Sanchez-Porro C."/>
            <person name="Hugenholtz P."/>
            <person name="Ventosa A."/>
        </authorList>
    </citation>
    <scope>NUCLEOTIDE SEQUENCE [LARGE SCALE GENOMIC DNA]</scope>
    <source>
        <strain evidence="4 5">DSM 23530</strain>
    </source>
</reference>
<dbReference type="NCBIfam" id="TIGR00106">
    <property type="entry name" value="MTH1187 family thiamine-binding protein"/>
    <property type="match status" value="1"/>
</dbReference>
<name>A0ABU1G222_9GAMM</name>
<gene>
    <name evidence="4" type="ORF">QC818_09305</name>
</gene>
<evidence type="ECO:0000313" key="4">
    <source>
        <dbReference type="EMBL" id="MDR5866981.1"/>
    </source>
</evidence>
<keyword evidence="5" id="KW-1185">Reference proteome</keyword>
<dbReference type="SUPFAM" id="SSF89957">
    <property type="entry name" value="MTH1187/YkoF-like"/>
    <property type="match status" value="1"/>
</dbReference>
<evidence type="ECO:0000256" key="1">
    <source>
        <dbReference type="ARBA" id="ARBA00010272"/>
    </source>
</evidence>